<keyword evidence="2" id="KW-0812">Transmembrane</keyword>
<feature type="chain" id="PRO_5042468337" evidence="3">
    <location>
        <begin position="18"/>
        <end position="307"/>
    </location>
</feature>
<proteinExistence type="predicted"/>
<feature type="transmembrane region" description="Helical" evidence="2">
    <location>
        <begin position="286"/>
        <end position="306"/>
    </location>
</feature>
<protein>
    <submittedName>
        <fullName evidence="4">Uncharacterized protein</fullName>
    </submittedName>
</protein>
<evidence type="ECO:0000256" key="2">
    <source>
        <dbReference type="SAM" id="Phobius"/>
    </source>
</evidence>
<dbReference type="EMBL" id="JAWDJX010000033">
    <property type="protein sequence ID" value="KAK3050288.1"/>
    <property type="molecule type" value="Genomic_DNA"/>
</dbReference>
<keyword evidence="2" id="KW-0472">Membrane</keyword>
<dbReference type="AlphaFoldDB" id="A0AAJ0GAC4"/>
<evidence type="ECO:0000256" key="3">
    <source>
        <dbReference type="SAM" id="SignalP"/>
    </source>
</evidence>
<sequence>MRPSQLLLFVAASTVQAQLRPNNETICDFYSKLLLGASNATTQLTLLTLLVNTAVIGNYTQPNHNAVPGILAKDATFNGTKVNLVPYFSGALKSTNVGKDHGVAVNFLDGGGAAPLAESKPANSLASHQGILLTKLYSYFGVLLACSDIGKEGFPAYNGETSMYTTHKYMALDSYEVGYFIEQVGLAAASFGVEAADVTLVGYTLQGYFGNKCAKPTSVMDKWKKEQQSICITDDCPDASGAVCDAYPKVVEPAANGTESHSDMTSPASAGNGTAAPTAAGKNAGATLQVSLALTTLMAGVLAFLLT</sequence>
<keyword evidence="3" id="KW-0732">Signal</keyword>
<organism evidence="4 5">
    <name type="scientific">Extremus antarcticus</name>
    <dbReference type="NCBI Taxonomy" id="702011"/>
    <lineage>
        <taxon>Eukaryota</taxon>
        <taxon>Fungi</taxon>
        <taxon>Dikarya</taxon>
        <taxon>Ascomycota</taxon>
        <taxon>Pezizomycotina</taxon>
        <taxon>Dothideomycetes</taxon>
        <taxon>Dothideomycetidae</taxon>
        <taxon>Mycosphaerellales</taxon>
        <taxon>Extremaceae</taxon>
        <taxon>Extremus</taxon>
    </lineage>
</organism>
<dbReference type="Proteomes" id="UP001271007">
    <property type="component" value="Unassembled WGS sequence"/>
</dbReference>
<gene>
    <name evidence="4" type="ORF">LTR09_008437</name>
</gene>
<accession>A0AAJ0GAC4</accession>
<comment type="caution">
    <text evidence="4">The sequence shown here is derived from an EMBL/GenBank/DDBJ whole genome shotgun (WGS) entry which is preliminary data.</text>
</comment>
<feature type="region of interest" description="Disordered" evidence="1">
    <location>
        <begin position="255"/>
        <end position="276"/>
    </location>
</feature>
<feature type="compositionally biased region" description="Low complexity" evidence="1">
    <location>
        <begin position="265"/>
        <end position="276"/>
    </location>
</feature>
<feature type="signal peptide" evidence="3">
    <location>
        <begin position="1"/>
        <end position="17"/>
    </location>
</feature>
<reference evidence="4" key="1">
    <citation type="submission" date="2023-04" db="EMBL/GenBank/DDBJ databases">
        <title>Black Yeasts Isolated from many extreme environments.</title>
        <authorList>
            <person name="Coleine C."/>
            <person name="Stajich J.E."/>
            <person name="Selbmann L."/>
        </authorList>
    </citation>
    <scope>NUCLEOTIDE SEQUENCE</scope>
    <source>
        <strain evidence="4">CCFEE 5312</strain>
    </source>
</reference>
<keyword evidence="2" id="KW-1133">Transmembrane helix</keyword>
<evidence type="ECO:0000313" key="5">
    <source>
        <dbReference type="Proteomes" id="UP001271007"/>
    </source>
</evidence>
<evidence type="ECO:0000313" key="4">
    <source>
        <dbReference type="EMBL" id="KAK3050288.1"/>
    </source>
</evidence>
<name>A0AAJ0GAC4_9PEZI</name>
<evidence type="ECO:0000256" key="1">
    <source>
        <dbReference type="SAM" id="MobiDB-lite"/>
    </source>
</evidence>
<keyword evidence="5" id="KW-1185">Reference proteome</keyword>